<gene>
    <name evidence="2" type="ORF">FA15DRAFT_660703</name>
</gene>
<evidence type="ECO:0000256" key="1">
    <source>
        <dbReference type="SAM" id="MobiDB-lite"/>
    </source>
</evidence>
<dbReference type="EMBL" id="ML210404">
    <property type="protein sequence ID" value="TFK18409.1"/>
    <property type="molecule type" value="Genomic_DNA"/>
</dbReference>
<feature type="region of interest" description="Disordered" evidence="1">
    <location>
        <begin position="190"/>
        <end position="217"/>
    </location>
</feature>
<accession>A0A5C3KE72</accession>
<feature type="region of interest" description="Disordered" evidence="1">
    <location>
        <begin position="44"/>
        <end position="83"/>
    </location>
</feature>
<protein>
    <submittedName>
        <fullName evidence="2">Uncharacterized protein</fullName>
    </submittedName>
</protein>
<keyword evidence="3" id="KW-1185">Reference proteome</keyword>
<organism evidence="2 3">
    <name type="scientific">Coprinopsis marcescibilis</name>
    <name type="common">Agaric fungus</name>
    <name type="synonym">Psathyrella marcescibilis</name>
    <dbReference type="NCBI Taxonomy" id="230819"/>
    <lineage>
        <taxon>Eukaryota</taxon>
        <taxon>Fungi</taxon>
        <taxon>Dikarya</taxon>
        <taxon>Basidiomycota</taxon>
        <taxon>Agaricomycotina</taxon>
        <taxon>Agaricomycetes</taxon>
        <taxon>Agaricomycetidae</taxon>
        <taxon>Agaricales</taxon>
        <taxon>Agaricineae</taxon>
        <taxon>Psathyrellaceae</taxon>
        <taxon>Coprinopsis</taxon>
    </lineage>
</organism>
<proteinExistence type="predicted"/>
<sequence>MSTPALLFPLHPTSVPITATRSLSQHQNPKPLAKYLFGQEYSAECNSEDGGDDEPLRQEGCSAASREVASDEGFYSEGHPSEHLEESIHHFNPPENSIHSMLELGYSYDTVHSDYLPQPPQVAPITPSTRDAESEELPLRSSTPLLLPRTLPLLPSLRRQLARATLPSSPHLALRTHPLISMHCPTRLLRSPSHASSANPKAEPTDSEDPFVYTPLESDDPLGLDEIVVLVNERYVEHAFMHEMDIIRANLSDLSRLQRKVEEHNARELVLGECLDVMYDRFSCLREKLEGRNRATALEFLDKALIQRGLSHILPARSHRSSNSSVHSRFGCTWHSPTPFVQPSPSAPTCPSRLRGPGYSPSRAARQLESTGTCFVPSSHGGNTV</sequence>
<reference evidence="2 3" key="1">
    <citation type="journal article" date="2019" name="Nat. Ecol. Evol.">
        <title>Megaphylogeny resolves global patterns of mushroom evolution.</title>
        <authorList>
            <person name="Varga T."/>
            <person name="Krizsan K."/>
            <person name="Foldi C."/>
            <person name="Dima B."/>
            <person name="Sanchez-Garcia M."/>
            <person name="Sanchez-Ramirez S."/>
            <person name="Szollosi G.J."/>
            <person name="Szarkandi J.G."/>
            <person name="Papp V."/>
            <person name="Albert L."/>
            <person name="Andreopoulos W."/>
            <person name="Angelini C."/>
            <person name="Antonin V."/>
            <person name="Barry K.W."/>
            <person name="Bougher N.L."/>
            <person name="Buchanan P."/>
            <person name="Buyck B."/>
            <person name="Bense V."/>
            <person name="Catcheside P."/>
            <person name="Chovatia M."/>
            <person name="Cooper J."/>
            <person name="Damon W."/>
            <person name="Desjardin D."/>
            <person name="Finy P."/>
            <person name="Geml J."/>
            <person name="Haridas S."/>
            <person name="Hughes K."/>
            <person name="Justo A."/>
            <person name="Karasinski D."/>
            <person name="Kautmanova I."/>
            <person name="Kiss B."/>
            <person name="Kocsube S."/>
            <person name="Kotiranta H."/>
            <person name="LaButti K.M."/>
            <person name="Lechner B.E."/>
            <person name="Liimatainen K."/>
            <person name="Lipzen A."/>
            <person name="Lukacs Z."/>
            <person name="Mihaltcheva S."/>
            <person name="Morgado L.N."/>
            <person name="Niskanen T."/>
            <person name="Noordeloos M.E."/>
            <person name="Ohm R.A."/>
            <person name="Ortiz-Santana B."/>
            <person name="Ovrebo C."/>
            <person name="Racz N."/>
            <person name="Riley R."/>
            <person name="Savchenko A."/>
            <person name="Shiryaev A."/>
            <person name="Soop K."/>
            <person name="Spirin V."/>
            <person name="Szebenyi C."/>
            <person name="Tomsovsky M."/>
            <person name="Tulloss R.E."/>
            <person name="Uehling J."/>
            <person name="Grigoriev I.V."/>
            <person name="Vagvolgyi C."/>
            <person name="Papp T."/>
            <person name="Martin F.M."/>
            <person name="Miettinen O."/>
            <person name="Hibbett D.S."/>
            <person name="Nagy L.G."/>
        </authorList>
    </citation>
    <scope>NUCLEOTIDE SEQUENCE [LARGE SCALE GENOMIC DNA]</scope>
    <source>
        <strain evidence="2 3">CBS 121175</strain>
    </source>
</reference>
<evidence type="ECO:0000313" key="3">
    <source>
        <dbReference type="Proteomes" id="UP000307440"/>
    </source>
</evidence>
<name>A0A5C3KE72_COPMA</name>
<evidence type="ECO:0000313" key="2">
    <source>
        <dbReference type="EMBL" id="TFK18409.1"/>
    </source>
</evidence>
<dbReference type="Proteomes" id="UP000307440">
    <property type="component" value="Unassembled WGS sequence"/>
</dbReference>
<feature type="region of interest" description="Disordered" evidence="1">
    <location>
        <begin position="341"/>
        <end position="364"/>
    </location>
</feature>
<dbReference type="AlphaFoldDB" id="A0A5C3KE72"/>